<dbReference type="Pfam" id="PF13884">
    <property type="entry name" value="Peptidase_S74"/>
    <property type="match status" value="1"/>
</dbReference>
<dbReference type="InterPro" id="IPR036388">
    <property type="entry name" value="WH-like_DNA-bd_sf"/>
</dbReference>
<dbReference type="RefSeq" id="WP_130023286.1">
    <property type="nucleotide sequence ID" value="NZ_SEWF01000041.1"/>
</dbReference>
<dbReference type="AlphaFoldDB" id="A0A4Q5LVA3"/>
<comment type="caution">
    <text evidence="3">The sequence shown here is derived from an EMBL/GenBank/DDBJ whole genome shotgun (WGS) entry which is preliminary data.</text>
</comment>
<evidence type="ECO:0000259" key="2">
    <source>
        <dbReference type="PROSITE" id="PS51688"/>
    </source>
</evidence>
<dbReference type="GO" id="GO:0016540">
    <property type="term" value="P:protein autoprocessing"/>
    <property type="evidence" value="ECO:0007669"/>
    <property type="project" value="TreeGrafter"/>
</dbReference>
<dbReference type="Gene3D" id="1.10.10.10">
    <property type="entry name" value="Winged helix-like DNA-binding domain superfamily/Winged helix DNA-binding domain"/>
    <property type="match status" value="1"/>
</dbReference>
<dbReference type="InterPro" id="IPR030392">
    <property type="entry name" value="S74_ICA"/>
</dbReference>
<dbReference type="GO" id="GO:0043565">
    <property type="term" value="F:sequence-specific DNA binding"/>
    <property type="evidence" value="ECO:0007669"/>
    <property type="project" value="TreeGrafter"/>
</dbReference>
<dbReference type="PANTHER" id="PTHR13029:SF18">
    <property type="entry name" value="MYELIN REGULATORY FACTOR HOMOLOG 1"/>
    <property type="match status" value="1"/>
</dbReference>
<organism evidence="3 4">
    <name type="scientific">Emticicia agri</name>
    <dbReference type="NCBI Taxonomy" id="2492393"/>
    <lineage>
        <taxon>Bacteria</taxon>
        <taxon>Pseudomonadati</taxon>
        <taxon>Bacteroidota</taxon>
        <taxon>Cytophagia</taxon>
        <taxon>Cytophagales</taxon>
        <taxon>Leadbetterellaceae</taxon>
        <taxon>Emticicia</taxon>
    </lineage>
</organism>
<feature type="coiled-coil region" evidence="1">
    <location>
        <begin position="311"/>
        <end position="352"/>
    </location>
</feature>
<dbReference type="InterPro" id="IPR051577">
    <property type="entry name" value="MRF-like"/>
</dbReference>
<dbReference type="OrthoDB" id="644207at2"/>
<reference evidence="3 4" key="1">
    <citation type="submission" date="2019-02" db="EMBL/GenBank/DDBJ databases">
        <title>Bacterial novel species Emticicia sp. 17J42-9 isolated from soil.</title>
        <authorList>
            <person name="Jung H.-Y."/>
        </authorList>
    </citation>
    <scope>NUCLEOTIDE SEQUENCE [LARGE SCALE GENOMIC DNA]</scope>
    <source>
        <strain evidence="3 4">17J42-9</strain>
    </source>
</reference>
<protein>
    <recommendedName>
        <fullName evidence="2">Peptidase S74 domain-containing protein</fullName>
    </recommendedName>
</protein>
<keyword evidence="4" id="KW-1185">Reference proteome</keyword>
<accession>A0A4Q5LVA3</accession>
<evidence type="ECO:0000313" key="4">
    <source>
        <dbReference type="Proteomes" id="UP000293162"/>
    </source>
</evidence>
<evidence type="ECO:0000313" key="3">
    <source>
        <dbReference type="EMBL" id="RYU93592.1"/>
    </source>
</evidence>
<proteinExistence type="predicted"/>
<name>A0A4Q5LVA3_9BACT</name>
<dbReference type="GO" id="GO:0003700">
    <property type="term" value="F:DNA-binding transcription factor activity"/>
    <property type="evidence" value="ECO:0007669"/>
    <property type="project" value="TreeGrafter"/>
</dbReference>
<dbReference type="Proteomes" id="UP000293162">
    <property type="component" value="Unassembled WGS sequence"/>
</dbReference>
<sequence length="360" mass="38600">MKKLLFFSLLISLNTWGQTKIEAYIDSSETGTKSVIIGYNRKTSDNGDALRGITLTKYGSGVVGVGYGFFGKGVYGIADSGTGADNGIGVYGFSQVFEGVHGLSNGPFGIGVSGECYSYYGVLGTTAYGNGVRGIATHAGIGGYFSSTSGHALITNSGNVGIGISAPINILEVNGRARLRHTGNTAGIWMNNSANSASVADGAFYGMKNDTEAGIWIGNNWRFWVNSAGNGYLNGNLIQTSDKRLKKDFSPLHNSLQTIAQLNGYHYKWLEESRSKDLQTGLIAQEVQKIFPELVQTDEKGFLSVNYIGLVPHLIEAVKELRNENNALKGKNQSLESRLDKIEALLTAQLQQLVDGAKSK</sequence>
<feature type="domain" description="Peptidase S74" evidence="2">
    <location>
        <begin position="241"/>
        <end position="332"/>
    </location>
</feature>
<dbReference type="GO" id="GO:0045893">
    <property type="term" value="P:positive regulation of DNA-templated transcription"/>
    <property type="evidence" value="ECO:0007669"/>
    <property type="project" value="TreeGrafter"/>
</dbReference>
<dbReference type="EMBL" id="SEWF01000041">
    <property type="protein sequence ID" value="RYU93592.1"/>
    <property type="molecule type" value="Genomic_DNA"/>
</dbReference>
<dbReference type="PROSITE" id="PS51688">
    <property type="entry name" value="ICA"/>
    <property type="match status" value="1"/>
</dbReference>
<evidence type="ECO:0000256" key="1">
    <source>
        <dbReference type="SAM" id="Coils"/>
    </source>
</evidence>
<gene>
    <name evidence="3" type="ORF">EWM59_21330</name>
</gene>
<dbReference type="PANTHER" id="PTHR13029">
    <property type="match status" value="1"/>
</dbReference>
<keyword evidence="1" id="KW-0175">Coiled coil</keyword>